<feature type="domain" description="DUF7730" evidence="1">
    <location>
        <begin position="68"/>
        <end position="220"/>
    </location>
</feature>
<dbReference type="RefSeq" id="XP_056748286.1">
    <property type="nucleotide sequence ID" value="XM_056902999.1"/>
</dbReference>
<dbReference type="InterPro" id="IPR056632">
    <property type="entry name" value="DUF7730"/>
</dbReference>
<dbReference type="PANTHER" id="PTHR38790">
    <property type="entry name" value="2EXR DOMAIN-CONTAINING PROTEIN-RELATED"/>
    <property type="match status" value="1"/>
</dbReference>
<evidence type="ECO:0000259" key="1">
    <source>
        <dbReference type="Pfam" id="PF24864"/>
    </source>
</evidence>
<proteinExistence type="predicted"/>
<comment type="caution">
    <text evidence="2">The sequence shown here is derived from an EMBL/GenBank/DDBJ whole genome shotgun (WGS) entry which is preliminary data.</text>
</comment>
<reference evidence="2" key="1">
    <citation type="journal article" date="2023" name="IMA Fungus">
        <title>Comparative genomic study of the Penicillium genus elucidates a diverse pangenome and 15 lateral gene transfer events.</title>
        <authorList>
            <person name="Petersen C."/>
            <person name="Sorensen T."/>
            <person name="Nielsen M.R."/>
            <person name="Sondergaard T.E."/>
            <person name="Sorensen J.L."/>
            <person name="Fitzpatrick D.A."/>
            <person name="Frisvad J.C."/>
            <person name="Nielsen K.L."/>
        </authorList>
    </citation>
    <scope>NUCLEOTIDE SEQUENCE</scope>
    <source>
        <strain evidence="2">IBT 12815</strain>
    </source>
</reference>
<dbReference type="Pfam" id="PF24864">
    <property type="entry name" value="DUF7730"/>
    <property type="match status" value="1"/>
</dbReference>
<evidence type="ECO:0000313" key="3">
    <source>
        <dbReference type="Proteomes" id="UP001213799"/>
    </source>
</evidence>
<accession>A0AAD6DMV8</accession>
<gene>
    <name evidence="2" type="ORF">N7537_011945</name>
</gene>
<reference evidence="2" key="2">
    <citation type="submission" date="2023-01" db="EMBL/GenBank/DDBJ databases">
        <authorList>
            <person name="Petersen C."/>
        </authorList>
    </citation>
    <scope>NUCLEOTIDE SEQUENCE</scope>
    <source>
        <strain evidence="2">IBT 12815</strain>
    </source>
</reference>
<organism evidence="2 3">
    <name type="scientific">Penicillium hordei</name>
    <dbReference type="NCBI Taxonomy" id="40994"/>
    <lineage>
        <taxon>Eukaryota</taxon>
        <taxon>Fungi</taxon>
        <taxon>Dikarya</taxon>
        <taxon>Ascomycota</taxon>
        <taxon>Pezizomycotina</taxon>
        <taxon>Eurotiomycetes</taxon>
        <taxon>Eurotiomycetidae</taxon>
        <taxon>Eurotiales</taxon>
        <taxon>Aspergillaceae</taxon>
        <taxon>Penicillium</taxon>
    </lineage>
</organism>
<keyword evidence="3" id="KW-1185">Reference proteome</keyword>
<evidence type="ECO:0000313" key="2">
    <source>
        <dbReference type="EMBL" id="KAJ5589267.1"/>
    </source>
</evidence>
<protein>
    <recommendedName>
        <fullName evidence="1">DUF7730 domain-containing protein</fullName>
    </recommendedName>
</protein>
<dbReference type="AlphaFoldDB" id="A0AAD6DMV8"/>
<dbReference type="PANTHER" id="PTHR38790:SF4">
    <property type="entry name" value="2EXR DOMAIN-CONTAINING PROTEIN"/>
    <property type="match status" value="1"/>
</dbReference>
<dbReference type="Proteomes" id="UP001213799">
    <property type="component" value="Unassembled WGS sequence"/>
</dbReference>
<name>A0AAD6DMV8_9EURO</name>
<sequence length="356" mass="41116">MAPKIYRLFQRKHKEKDAYTRPKSVSPNAIGISDSTCSVNDDPFNGWKLPIPAADQRILKLNTRQCNHQQTSHFFQLPIEVRRLIYIELMGNRRVHIEHGWMFASPFHPKPGRDGKRWDWWHGVCQRSGSFVDDRCWGREDERNANRVEGLKSAPARTKLGGVEWLRCCQIGYEEALTVLYGTNVFVLRNGLDAPFIMSRLLSPACSSLITCMDISFDFWYKLDEREASAWERVYPALFDLFEHCFCKVQKLRLTMHMPAWEKVRGTIDGDKIDDILAPLGRLAQSREWTCLKLYVPLDWLPCLTGRAEKQSRWELAITDWYECTPVEYGDQDVAPSGITRKAAFSGVDLTGPRIL</sequence>
<dbReference type="EMBL" id="JAQJAE010000006">
    <property type="protein sequence ID" value="KAJ5589267.1"/>
    <property type="molecule type" value="Genomic_DNA"/>
</dbReference>
<dbReference type="GeneID" id="81593241"/>